<dbReference type="Pfam" id="PF14069">
    <property type="entry name" value="SpoVIF"/>
    <property type="match status" value="1"/>
</dbReference>
<keyword evidence="2" id="KW-1185">Reference proteome</keyword>
<proteinExistence type="predicted"/>
<organism evidence="1 2">
    <name type="scientific">Sporolactobacillus nakayamae</name>
    <dbReference type="NCBI Taxonomy" id="269670"/>
    <lineage>
        <taxon>Bacteria</taxon>
        <taxon>Bacillati</taxon>
        <taxon>Bacillota</taxon>
        <taxon>Bacilli</taxon>
        <taxon>Bacillales</taxon>
        <taxon>Sporolactobacillaceae</taxon>
        <taxon>Sporolactobacillus</taxon>
    </lineage>
</organism>
<protein>
    <submittedName>
        <fullName evidence="1">Stage VI sporulation protein F</fullName>
    </submittedName>
</protein>
<evidence type="ECO:0000313" key="2">
    <source>
        <dbReference type="Proteomes" id="UP000198752"/>
    </source>
</evidence>
<name>A0A1I2MUU6_9BACL</name>
<dbReference type="EMBL" id="FOOY01000003">
    <property type="protein sequence ID" value="SFF95365.1"/>
    <property type="molecule type" value="Genomic_DNA"/>
</dbReference>
<dbReference type="STRING" id="269670.SAMN02982927_00112"/>
<dbReference type="Proteomes" id="UP000198752">
    <property type="component" value="Unassembled WGS sequence"/>
</dbReference>
<dbReference type="AlphaFoldDB" id="A0A1I2MUU6"/>
<dbReference type="RefSeq" id="WP_093669019.1">
    <property type="nucleotide sequence ID" value="NZ_FOOY01000003.1"/>
</dbReference>
<accession>A0A1I2MUU6</accession>
<dbReference type="InterPro" id="IPR025942">
    <property type="entry name" value="SpoVIF"/>
</dbReference>
<sequence>MDYTNPFFDNIEKKTNVKKEDILEIANSVSNADFSDPKVVKELIARIGGTAGVPVSKEKEEAIVKAITSGNMPSSFSSLSKIFGPKN</sequence>
<gene>
    <name evidence="1" type="ORF">SAMN02982927_00112</name>
</gene>
<reference evidence="2" key="1">
    <citation type="submission" date="2016-10" db="EMBL/GenBank/DDBJ databases">
        <authorList>
            <person name="Varghese N."/>
            <person name="Submissions S."/>
        </authorList>
    </citation>
    <scope>NUCLEOTIDE SEQUENCE [LARGE SCALE GENOMIC DNA]</scope>
    <source>
        <strain evidence="2">ATCC 700379</strain>
    </source>
</reference>
<evidence type="ECO:0000313" key="1">
    <source>
        <dbReference type="EMBL" id="SFF95365.1"/>
    </source>
</evidence>
<dbReference type="OrthoDB" id="2474248at2"/>